<dbReference type="AlphaFoldDB" id="A0A2P5DU01"/>
<keyword evidence="3" id="KW-1185">Reference proteome</keyword>
<evidence type="ECO:0000313" key="2">
    <source>
        <dbReference type="EMBL" id="PON76782.1"/>
    </source>
</evidence>
<reference evidence="3" key="1">
    <citation type="submission" date="2016-06" db="EMBL/GenBank/DDBJ databases">
        <title>Parallel loss of symbiosis genes in relatives of nitrogen-fixing non-legume Parasponia.</title>
        <authorList>
            <person name="Van Velzen R."/>
            <person name="Holmer R."/>
            <person name="Bu F."/>
            <person name="Rutten L."/>
            <person name="Van Zeijl A."/>
            <person name="Liu W."/>
            <person name="Santuari L."/>
            <person name="Cao Q."/>
            <person name="Sharma T."/>
            <person name="Shen D."/>
            <person name="Roswanjaya Y."/>
            <person name="Wardhani T."/>
            <person name="Kalhor M.S."/>
            <person name="Jansen J."/>
            <person name="Van den Hoogen J."/>
            <person name="Gungor B."/>
            <person name="Hartog M."/>
            <person name="Hontelez J."/>
            <person name="Verver J."/>
            <person name="Yang W.-C."/>
            <person name="Schijlen E."/>
            <person name="Repin R."/>
            <person name="Schilthuizen M."/>
            <person name="Schranz E."/>
            <person name="Heidstra R."/>
            <person name="Miyata K."/>
            <person name="Fedorova E."/>
            <person name="Kohlen W."/>
            <person name="Bisseling T."/>
            <person name="Smit S."/>
            <person name="Geurts R."/>
        </authorList>
    </citation>
    <scope>NUCLEOTIDE SEQUENCE [LARGE SCALE GENOMIC DNA]</scope>
    <source>
        <strain evidence="3">cv. RG33-2</strain>
    </source>
</reference>
<evidence type="ECO:0000256" key="1">
    <source>
        <dbReference type="SAM" id="MobiDB-lite"/>
    </source>
</evidence>
<evidence type="ECO:0000313" key="3">
    <source>
        <dbReference type="Proteomes" id="UP000237000"/>
    </source>
</evidence>
<comment type="caution">
    <text evidence="2">The sequence shown here is derived from an EMBL/GenBank/DDBJ whole genome shotgun (WGS) entry which is preliminary data.</text>
</comment>
<dbReference type="Proteomes" id="UP000237000">
    <property type="component" value="Unassembled WGS sequence"/>
</dbReference>
<dbReference type="InParanoid" id="A0A2P5DU01"/>
<dbReference type="OrthoDB" id="1743470at2759"/>
<accession>A0A2P5DU01</accession>
<sequence length="197" mass="22119">MAIRPLPSIQKVFSGVRREESMKKMMLGLENPSLANSNESSTLVTRNTNFPPNNHGQRGGRPWCEHYKKPSHTKQTCWNLHGKPPDWKPRESRGYIAARQGQPAAEINPFSKEQLEILQKMFSQTLNHSQPTVSQPNPAQTYVGTGFVAEQGNFYTALSSQSKKNNSWIVDSGASDHITGNPSLFHTSKLCTKKILW</sequence>
<dbReference type="EMBL" id="JXTC01000249">
    <property type="protein sequence ID" value="PON76782.1"/>
    <property type="molecule type" value="Genomic_DNA"/>
</dbReference>
<feature type="compositionally biased region" description="Polar residues" evidence="1">
    <location>
        <begin position="33"/>
        <end position="56"/>
    </location>
</feature>
<name>A0A2P5DU01_TREOI</name>
<feature type="region of interest" description="Disordered" evidence="1">
    <location>
        <begin position="32"/>
        <end position="61"/>
    </location>
</feature>
<proteinExistence type="predicted"/>
<dbReference type="PANTHER" id="PTHR34222:SF91">
    <property type="match status" value="1"/>
</dbReference>
<dbReference type="PANTHER" id="PTHR34222">
    <property type="entry name" value="GAG_PRE-INTEGRS DOMAIN-CONTAINING PROTEIN"/>
    <property type="match status" value="1"/>
</dbReference>
<dbReference type="STRING" id="63057.A0A2P5DU01"/>
<gene>
    <name evidence="2" type="ORF">TorRG33x02_242210</name>
</gene>
<protein>
    <submittedName>
        <fullName evidence="2">Uncharacterized protein</fullName>
    </submittedName>
</protein>
<organism evidence="2 3">
    <name type="scientific">Trema orientale</name>
    <name type="common">Charcoal tree</name>
    <name type="synonym">Celtis orientalis</name>
    <dbReference type="NCBI Taxonomy" id="63057"/>
    <lineage>
        <taxon>Eukaryota</taxon>
        <taxon>Viridiplantae</taxon>
        <taxon>Streptophyta</taxon>
        <taxon>Embryophyta</taxon>
        <taxon>Tracheophyta</taxon>
        <taxon>Spermatophyta</taxon>
        <taxon>Magnoliopsida</taxon>
        <taxon>eudicotyledons</taxon>
        <taxon>Gunneridae</taxon>
        <taxon>Pentapetalae</taxon>
        <taxon>rosids</taxon>
        <taxon>fabids</taxon>
        <taxon>Rosales</taxon>
        <taxon>Cannabaceae</taxon>
        <taxon>Trema</taxon>
    </lineage>
</organism>